<dbReference type="EC" id="2.7.7.65" evidence="1"/>
<keyword evidence="3" id="KW-0812">Transmembrane</keyword>
<feature type="transmembrane region" description="Helical" evidence="3">
    <location>
        <begin position="97"/>
        <end position="116"/>
    </location>
</feature>
<dbReference type="FunFam" id="3.30.70.270:FF:000001">
    <property type="entry name" value="Diguanylate cyclase domain protein"/>
    <property type="match status" value="1"/>
</dbReference>
<dbReference type="SMART" id="SM00267">
    <property type="entry name" value="GGDEF"/>
    <property type="match status" value="1"/>
</dbReference>
<accession>A0A2S8SWC3</accession>
<reference evidence="5 6" key="1">
    <citation type="journal article" date="2018" name="Syst. Appl. Microbiol.">
        <title>Abditibacterium utsteinense sp. nov., the first cultivated member of candidate phylum FBP, isolated from ice-free Antarctic soil samples.</title>
        <authorList>
            <person name="Tahon G."/>
            <person name="Tytgat B."/>
            <person name="Lebbe L."/>
            <person name="Carlier A."/>
            <person name="Willems A."/>
        </authorList>
    </citation>
    <scope>NUCLEOTIDE SEQUENCE [LARGE SCALE GENOMIC DNA]</scope>
    <source>
        <strain evidence="5 6">LMG 29911</strain>
    </source>
</reference>
<dbReference type="RefSeq" id="WP_105482397.1">
    <property type="nucleotide sequence ID" value="NZ_NIGF01000002.1"/>
</dbReference>
<evidence type="ECO:0000259" key="4">
    <source>
        <dbReference type="PROSITE" id="PS50887"/>
    </source>
</evidence>
<keyword evidence="3" id="KW-1133">Transmembrane helix</keyword>
<dbReference type="SUPFAM" id="SSF55073">
    <property type="entry name" value="Nucleotide cyclase"/>
    <property type="match status" value="1"/>
</dbReference>
<dbReference type="PANTHER" id="PTHR45138">
    <property type="entry name" value="REGULATORY COMPONENTS OF SENSORY TRANSDUCTION SYSTEM"/>
    <property type="match status" value="1"/>
</dbReference>
<dbReference type="GO" id="GO:0052621">
    <property type="term" value="F:diguanylate cyclase activity"/>
    <property type="evidence" value="ECO:0007669"/>
    <property type="project" value="UniProtKB-EC"/>
</dbReference>
<dbReference type="InterPro" id="IPR029787">
    <property type="entry name" value="Nucleotide_cyclase"/>
</dbReference>
<dbReference type="AlphaFoldDB" id="A0A2S8SWC3"/>
<comment type="caution">
    <text evidence="5">The sequence shown here is derived from an EMBL/GenBank/DDBJ whole genome shotgun (WGS) entry which is preliminary data.</text>
</comment>
<dbReference type="Gene3D" id="3.30.70.270">
    <property type="match status" value="1"/>
</dbReference>
<feature type="transmembrane region" description="Helical" evidence="3">
    <location>
        <begin position="20"/>
        <end position="39"/>
    </location>
</feature>
<dbReference type="InterPro" id="IPR050469">
    <property type="entry name" value="Diguanylate_Cyclase"/>
</dbReference>
<feature type="transmembrane region" description="Helical" evidence="3">
    <location>
        <begin position="46"/>
        <end position="64"/>
    </location>
</feature>
<sequence>MQRNLDRSIAVSDARSGHAAILITASAFLLLLVVATLDARLIDTRFSVLLFYLIPIAWAAWFAGQNPALVVAVFSACMRFGVESVEEINLGSTRPELMWSIASELLFFLVFTGLLLKIHAQLELERSLARSDSLTRLYNARSFEMAVGAERERLARYGRTVSLIYFDLDNFKTVNDQLGHAAGDEVLQTIAKIVKANIRQADVAARLGGDEFALLLPETGYDGARIVLERLQTQVLTAMKERDWPITISFGGVCFYNLPESVALMLKSADAAMYHAKKSGKNRIEMRTFAAE</sequence>
<feature type="domain" description="GGDEF" evidence="4">
    <location>
        <begin position="159"/>
        <end position="289"/>
    </location>
</feature>
<dbReference type="NCBIfam" id="TIGR00254">
    <property type="entry name" value="GGDEF"/>
    <property type="match status" value="1"/>
</dbReference>
<keyword evidence="3" id="KW-0472">Membrane</keyword>
<evidence type="ECO:0000256" key="2">
    <source>
        <dbReference type="ARBA" id="ARBA00034247"/>
    </source>
</evidence>
<gene>
    <name evidence="5" type="ORF">B1R32_10294</name>
</gene>
<dbReference type="OrthoDB" id="9813903at2"/>
<dbReference type="InterPro" id="IPR043128">
    <property type="entry name" value="Rev_trsase/Diguanyl_cyclase"/>
</dbReference>
<dbReference type="CDD" id="cd01949">
    <property type="entry name" value="GGDEF"/>
    <property type="match status" value="1"/>
</dbReference>
<evidence type="ECO:0000313" key="5">
    <source>
        <dbReference type="EMBL" id="PQV65087.1"/>
    </source>
</evidence>
<comment type="catalytic activity">
    <reaction evidence="2">
        <text>2 GTP = 3',3'-c-di-GMP + 2 diphosphate</text>
        <dbReference type="Rhea" id="RHEA:24898"/>
        <dbReference type="ChEBI" id="CHEBI:33019"/>
        <dbReference type="ChEBI" id="CHEBI:37565"/>
        <dbReference type="ChEBI" id="CHEBI:58805"/>
        <dbReference type="EC" id="2.7.7.65"/>
    </reaction>
</comment>
<evidence type="ECO:0000313" key="6">
    <source>
        <dbReference type="Proteomes" id="UP000237684"/>
    </source>
</evidence>
<dbReference type="InParanoid" id="A0A2S8SWC3"/>
<proteinExistence type="predicted"/>
<name>A0A2S8SWC3_9BACT</name>
<protein>
    <recommendedName>
        <fullName evidence="1">diguanylate cyclase</fullName>
        <ecNumber evidence="1">2.7.7.65</ecNumber>
    </recommendedName>
</protein>
<dbReference type="InterPro" id="IPR000160">
    <property type="entry name" value="GGDEF_dom"/>
</dbReference>
<dbReference type="Pfam" id="PF00990">
    <property type="entry name" value="GGDEF"/>
    <property type="match status" value="1"/>
</dbReference>
<evidence type="ECO:0000256" key="3">
    <source>
        <dbReference type="SAM" id="Phobius"/>
    </source>
</evidence>
<dbReference type="Proteomes" id="UP000237684">
    <property type="component" value="Unassembled WGS sequence"/>
</dbReference>
<dbReference type="PANTHER" id="PTHR45138:SF9">
    <property type="entry name" value="DIGUANYLATE CYCLASE DGCM-RELATED"/>
    <property type="match status" value="1"/>
</dbReference>
<evidence type="ECO:0000256" key="1">
    <source>
        <dbReference type="ARBA" id="ARBA00012528"/>
    </source>
</evidence>
<dbReference type="EMBL" id="NIGF01000002">
    <property type="protein sequence ID" value="PQV65087.1"/>
    <property type="molecule type" value="Genomic_DNA"/>
</dbReference>
<keyword evidence="6" id="KW-1185">Reference proteome</keyword>
<organism evidence="5 6">
    <name type="scientific">Abditibacterium utsteinense</name>
    <dbReference type="NCBI Taxonomy" id="1960156"/>
    <lineage>
        <taxon>Bacteria</taxon>
        <taxon>Pseudomonadati</taxon>
        <taxon>Abditibacteriota</taxon>
        <taxon>Abditibacteriia</taxon>
        <taxon>Abditibacteriales</taxon>
        <taxon>Abditibacteriaceae</taxon>
        <taxon>Abditibacterium</taxon>
    </lineage>
</organism>
<dbReference type="PROSITE" id="PS50887">
    <property type="entry name" value="GGDEF"/>
    <property type="match status" value="1"/>
</dbReference>